<sequence>MGHPKAMRMLILENFIVSIPFLLALFLNGYRFACLVVILISVLVALLTAEFRPTQRFPTPFFNFPFEFQIGYRQHFMLILFSYLFVVLSNQEIRQEVEWVVLLGMFALISTFYSEKIEDISYIILNKRSPKSFLLRKLGLSILLTSMLVLPLCCILIWSNLITLKDIIWVYFSGLLFLCFVILAKYIAFPNKINISQGAFIGISVVLIPISIFTFPIFYFQAKKNLSRLMKND</sequence>
<feature type="transmembrane region" description="Helical" evidence="1">
    <location>
        <begin position="7"/>
        <end position="24"/>
    </location>
</feature>
<organism evidence="2 3">
    <name type="scientific">Belliella filtrata</name>
    <dbReference type="NCBI Taxonomy" id="2923435"/>
    <lineage>
        <taxon>Bacteria</taxon>
        <taxon>Pseudomonadati</taxon>
        <taxon>Bacteroidota</taxon>
        <taxon>Cytophagia</taxon>
        <taxon>Cytophagales</taxon>
        <taxon>Cyclobacteriaceae</taxon>
        <taxon>Belliella</taxon>
    </lineage>
</organism>
<evidence type="ECO:0000313" key="3">
    <source>
        <dbReference type="Proteomes" id="UP001165489"/>
    </source>
</evidence>
<feature type="transmembrane region" description="Helical" evidence="1">
    <location>
        <begin position="199"/>
        <end position="220"/>
    </location>
</feature>
<evidence type="ECO:0000256" key="1">
    <source>
        <dbReference type="SAM" id="Phobius"/>
    </source>
</evidence>
<gene>
    <name evidence="2" type="ORF">MM239_10475</name>
</gene>
<feature type="transmembrane region" description="Helical" evidence="1">
    <location>
        <begin position="167"/>
        <end position="187"/>
    </location>
</feature>
<keyword evidence="1" id="KW-1133">Transmembrane helix</keyword>
<dbReference type="EMBL" id="JAKZGP010000024">
    <property type="protein sequence ID" value="MCH7409820.1"/>
    <property type="molecule type" value="Genomic_DNA"/>
</dbReference>
<accession>A0ABS9V071</accession>
<keyword evidence="1" id="KW-0812">Transmembrane</keyword>
<feature type="transmembrane region" description="Helical" evidence="1">
    <location>
        <begin position="30"/>
        <end position="49"/>
    </location>
</feature>
<reference evidence="2" key="1">
    <citation type="submission" date="2022-03" db="EMBL/GenBank/DDBJ databases">
        <title>De novo assembled genomes of Belliella spp. (Cyclobacteriaceae) strains.</title>
        <authorList>
            <person name="Szabo A."/>
            <person name="Korponai K."/>
            <person name="Felfoldi T."/>
        </authorList>
    </citation>
    <scope>NUCLEOTIDE SEQUENCE</scope>
    <source>
        <strain evidence="2">DSM 111904</strain>
    </source>
</reference>
<keyword evidence="1" id="KW-0472">Membrane</keyword>
<feature type="transmembrane region" description="Helical" evidence="1">
    <location>
        <begin position="70"/>
        <end position="87"/>
    </location>
</feature>
<comment type="caution">
    <text evidence="2">The sequence shown here is derived from an EMBL/GenBank/DDBJ whole genome shotgun (WGS) entry which is preliminary data.</text>
</comment>
<dbReference type="RefSeq" id="WP_241348185.1">
    <property type="nucleotide sequence ID" value="NZ_JAKZGP010000024.1"/>
</dbReference>
<feature type="transmembrane region" description="Helical" evidence="1">
    <location>
        <begin position="138"/>
        <end position="161"/>
    </location>
</feature>
<dbReference type="Proteomes" id="UP001165489">
    <property type="component" value="Unassembled WGS sequence"/>
</dbReference>
<keyword evidence="3" id="KW-1185">Reference proteome</keyword>
<proteinExistence type="predicted"/>
<name>A0ABS9V071_9BACT</name>
<evidence type="ECO:0008006" key="4">
    <source>
        <dbReference type="Google" id="ProtNLM"/>
    </source>
</evidence>
<feature type="transmembrane region" description="Helical" evidence="1">
    <location>
        <begin position="99"/>
        <end position="117"/>
    </location>
</feature>
<protein>
    <recommendedName>
        <fullName evidence="4">ABC transporter permease</fullName>
    </recommendedName>
</protein>
<evidence type="ECO:0000313" key="2">
    <source>
        <dbReference type="EMBL" id="MCH7409820.1"/>
    </source>
</evidence>